<dbReference type="RefSeq" id="WP_067551655.1">
    <property type="nucleotide sequence ID" value="NZ_CP016895.1"/>
</dbReference>
<protein>
    <submittedName>
        <fullName evidence="1">Peroxiredoxin</fullName>
    </submittedName>
</protein>
<evidence type="ECO:0000313" key="1">
    <source>
        <dbReference type="EMBL" id="AOA57155.1"/>
    </source>
</evidence>
<dbReference type="Gene3D" id="3.30.300.20">
    <property type="match status" value="1"/>
</dbReference>
<dbReference type="Pfam" id="PF02566">
    <property type="entry name" value="OsmC"/>
    <property type="match status" value="1"/>
</dbReference>
<dbReference type="AlphaFoldDB" id="A0A1B2LW51"/>
<dbReference type="InterPro" id="IPR015946">
    <property type="entry name" value="KH_dom-like_a/b"/>
</dbReference>
<keyword evidence="2" id="KW-1185">Reference proteome</keyword>
<evidence type="ECO:0000313" key="2">
    <source>
        <dbReference type="Proteomes" id="UP000093391"/>
    </source>
</evidence>
<dbReference type="OrthoDB" id="9795405at2"/>
<dbReference type="InterPro" id="IPR003718">
    <property type="entry name" value="OsmC/Ohr_fam"/>
</dbReference>
<accession>A0A1B2LW51</accession>
<sequence>MTKIHYYQIALRWDGNLGQGTQHYRAYSRDYIVAAINKPTLLGSSDTSFRGDAQRWNPEEMLLSALSACHQLWYLHFCSVNHINVLQYEDQASAEMLEHASGAGEFRVVRLKPNVLIDQHSDPQLAYQLHEKAHEFCFIARSVNFNVTLQPHIRQHTDID</sequence>
<dbReference type="SUPFAM" id="SSF82784">
    <property type="entry name" value="OsmC-like"/>
    <property type="match status" value="1"/>
</dbReference>
<dbReference type="Proteomes" id="UP000093391">
    <property type="component" value="Chromosome"/>
</dbReference>
<dbReference type="STRING" id="1789224.BFG52_01505"/>
<gene>
    <name evidence="1" type="ORF">BFG52_01505</name>
</gene>
<organism evidence="1 2">
    <name type="scientific">Acinetobacter larvae</name>
    <dbReference type="NCBI Taxonomy" id="1789224"/>
    <lineage>
        <taxon>Bacteria</taxon>
        <taxon>Pseudomonadati</taxon>
        <taxon>Pseudomonadota</taxon>
        <taxon>Gammaproteobacteria</taxon>
        <taxon>Moraxellales</taxon>
        <taxon>Moraxellaceae</taxon>
        <taxon>Acinetobacter</taxon>
    </lineage>
</organism>
<dbReference type="KEGG" id="ala:BFG52_01505"/>
<proteinExistence type="predicted"/>
<reference evidence="1 2" key="1">
    <citation type="submission" date="2016-08" db="EMBL/GenBank/DDBJ databases">
        <authorList>
            <person name="Seilhamer J.J."/>
        </authorList>
    </citation>
    <scope>NUCLEOTIDE SEQUENCE [LARGE SCALE GENOMIC DNA]</scope>
    <source>
        <strain evidence="1 2">BRTC-1</strain>
    </source>
</reference>
<dbReference type="InterPro" id="IPR052707">
    <property type="entry name" value="OsmC_Ohr_Peroxiredoxin"/>
</dbReference>
<name>A0A1B2LW51_9GAMM</name>
<dbReference type="PANTHER" id="PTHR42830">
    <property type="entry name" value="OSMOTICALLY INDUCIBLE FAMILY PROTEIN"/>
    <property type="match status" value="1"/>
</dbReference>
<dbReference type="EMBL" id="CP016895">
    <property type="protein sequence ID" value="AOA57155.1"/>
    <property type="molecule type" value="Genomic_DNA"/>
</dbReference>
<dbReference type="InterPro" id="IPR036102">
    <property type="entry name" value="OsmC/Ohrsf"/>
</dbReference>
<dbReference type="PANTHER" id="PTHR42830:SF2">
    <property type="entry name" value="OSMC_OHR FAMILY PROTEIN"/>
    <property type="match status" value="1"/>
</dbReference>